<evidence type="ECO:0000256" key="11">
    <source>
        <dbReference type="ARBA" id="ARBA00023136"/>
    </source>
</evidence>
<evidence type="ECO:0000256" key="9">
    <source>
        <dbReference type="ARBA" id="ARBA00023002"/>
    </source>
</evidence>
<dbReference type="Pfam" id="PF01794">
    <property type="entry name" value="Ferric_reduct"/>
    <property type="match status" value="1"/>
</dbReference>
<dbReference type="InterPro" id="IPR013112">
    <property type="entry name" value="FAD-bd_8"/>
</dbReference>
<keyword evidence="9" id="KW-0560">Oxidoreductase</keyword>
<dbReference type="InterPro" id="IPR013130">
    <property type="entry name" value="Fe3_Rdtase_TM_dom"/>
</dbReference>
<keyword evidence="4" id="KW-0813">Transport</keyword>
<dbReference type="PROSITE" id="PS51384">
    <property type="entry name" value="FAD_FR"/>
    <property type="match status" value="1"/>
</dbReference>
<dbReference type="CDD" id="cd06186">
    <property type="entry name" value="NOX_Duox_like_FAD_NADP"/>
    <property type="match status" value="1"/>
</dbReference>
<feature type="compositionally biased region" description="Low complexity" evidence="13">
    <location>
        <begin position="475"/>
        <end position="486"/>
    </location>
</feature>
<dbReference type="InterPro" id="IPR017938">
    <property type="entry name" value="Riboflavin_synthase-like_b-brl"/>
</dbReference>
<evidence type="ECO:0000256" key="12">
    <source>
        <dbReference type="ARBA" id="ARBA00048483"/>
    </source>
</evidence>
<dbReference type="InterPro" id="IPR051410">
    <property type="entry name" value="Ferric/Cupric_Reductase"/>
</dbReference>
<feature type="transmembrane region" description="Helical" evidence="14">
    <location>
        <begin position="347"/>
        <end position="365"/>
    </location>
</feature>
<feature type="transmembrane region" description="Helical" evidence="14">
    <location>
        <begin position="28"/>
        <end position="47"/>
    </location>
</feature>
<dbReference type="GO" id="GO:0005886">
    <property type="term" value="C:plasma membrane"/>
    <property type="evidence" value="ECO:0007669"/>
    <property type="project" value="UniProtKB-SubCell"/>
</dbReference>
<feature type="transmembrane region" description="Helical" evidence="14">
    <location>
        <begin position="293"/>
        <end position="313"/>
    </location>
</feature>
<evidence type="ECO:0000256" key="8">
    <source>
        <dbReference type="ARBA" id="ARBA00022989"/>
    </source>
</evidence>
<dbReference type="GO" id="GO:0006826">
    <property type="term" value="P:iron ion transport"/>
    <property type="evidence" value="ECO:0007669"/>
    <property type="project" value="TreeGrafter"/>
</dbReference>
<name>A0A6A6AG40_9PLEO</name>
<evidence type="ECO:0000256" key="4">
    <source>
        <dbReference type="ARBA" id="ARBA00022448"/>
    </source>
</evidence>
<accession>A0A6A6AG40</accession>
<comment type="subcellular location">
    <subcellularLocation>
        <location evidence="1">Cell membrane</location>
        <topology evidence="1">Multi-pass membrane protein</topology>
    </subcellularLocation>
</comment>
<dbReference type="Proteomes" id="UP000799771">
    <property type="component" value="Unassembled WGS sequence"/>
</dbReference>
<protein>
    <recommendedName>
        <fullName evidence="3">ferric-chelate reductase (NADPH)</fullName>
        <ecNumber evidence="3">1.16.1.9</ecNumber>
    </recommendedName>
</protein>
<evidence type="ECO:0000256" key="14">
    <source>
        <dbReference type="SAM" id="Phobius"/>
    </source>
</evidence>
<dbReference type="Pfam" id="PF08022">
    <property type="entry name" value="FAD_binding_8"/>
    <property type="match status" value="1"/>
</dbReference>
<proteinExistence type="inferred from homology"/>
<evidence type="ECO:0000256" key="6">
    <source>
        <dbReference type="ARBA" id="ARBA00022692"/>
    </source>
</evidence>
<keyword evidence="10" id="KW-0406">Ion transport</keyword>
<dbReference type="InterPro" id="IPR013121">
    <property type="entry name" value="Fe_red_NAD-bd_6"/>
</dbReference>
<feature type="transmembrane region" description="Helical" evidence="14">
    <location>
        <begin position="254"/>
        <end position="273"/>
    </location>
</feature>
<keyword evidence="8 14" id="KW-1133">Transmembrane helix</keyword>
<evidence type="ECO:0000256" key="1">
    <source>
        <dbReference type="ARBA" id="ARBA00004651"/>
    </source>
</evidence>
<evidence type="ECO:0000313" key="17">
    <source>
        <dbReference type="Proteomes" id="UP000799771"/>
    </source>
</evidence>
<sequence>MRLVVPDKYCSLSTIVKSGRRRLSISPVFLRSLLLRCISWTILFHGMPPGLRLYAPTGWPGSTPPDNLPLENLPITSPYCVTPACKAFRDGYAADELKTPLLGLLDYSYWTVAFYTVWLLLFTSIHISHLLHDPHPLPRKPRPSTTDRLTARLRFYTYRRPTNHLSRALGLQQTSYGTLALFALGMLFILILPWPAHRLLRVRFRFGSPPLSVRCAMMISALTPLTVALAGKVNVVTACTGIGYERLNVWHRGVAWAVFGLGTAHTVPHLIAPVRDGGWSMLDKLYANRARELSGTALYGVVFGLTVASLPGVRRRFYEAFKYCHVFLGVAYVSVFFWHAHGNLCPGYIYATLAILVVSNLIRLFQRHRNLRSFATLAGFPTTVKHLPGLTTRVAIQVPRSFTWKPGQHVFLRIPRLALLQNHPFSIANIPISEGCGDGAVQEMVFLVRRRGGFTKKLGDEHESGEGNLDSPPCSGDSGVSTSSASDLEKPCLSIEDKSNTITMEELESTPNLTTPTPHLITNNPPPTPLRTIIDGSHGTHHRPYHTIYDTILCIAGGTGITACLPHILDLARRAPTCRTRTLHLIWLVRDVAWLSWIERDLSAAMRDVRGSACTLAVDVYVTRTAERLCASPLVVEAGPISPLSPMGEVVFGRVGDGRGLSLPLPERPRPVLRRHGGEADVFASAGREEKDGGVKVHYCRPVVRHVVERCVGGERAVVIACGPPSLSAEVANTVAALQKRVLSGAMSELGLEVEVFGW</sequence>
<dbReference type="SFLD" id="SFLDG01168">
    <property type="entry name" value="Ferric_reductase_subgroup_(FRE"/>
    <property type="match status" value="1"/>
</dbReference>
<dbReference type="Gene3D" id="3.40.50.80">
    <property type="entry name" value="Nucleotide-binding domain of ferredoxin-NADP reductase (FNR) module"/>
    <property type="match status" value="1"/>
</dbReference>
<dbReference type="GO" id="GO:0015677">
    <property type="term" value="P:copper ion import"/>
    <property type="evidence" value="ECO:0007669"/>
    <property type="project" value="TreeGrafter"/>
</dbReference>
<evidence type="ECO:0000256" key="3">
    <source>
        <dbReference type="ARBA" id="ARBA00012668"/>
    </source>
</evidence>
<dbReference type="SFLD" id="SFLDS00052">
    <property type="entry name" value="Ferric_Reductase_Domain"/>
    <property type="match status" value="1"/>
</dbReference>
<evidence type="ECO:0000256" key="2">
    <source>
        <dbReference type="ARBA" id="ARBA00006278"/>
    </source>
</evidence>
<dbReference type="OrthoDB" id="17725at2759"/>
<keyword evidence="6 14" id="KW-0812">Transmembrane</keyword>
<comment type="catalytic activity">
    <reaction evidence="12">
        <text>2 a Fe(II)-siderophore + NADP(+) + H(+) = 2 a Fe(III)-siderophore + NADPH</text>
        <dbReference type="Rhea" id="RHEA:28795"/>
        <dbReference type="Rhea" id="RHEA-COMP:11342"/>
        <dbReference type="Rhea" id="RHEA-COMP:11344"/>
        <dbReference type="ChEBI" id="CHEBI:15378"/>
        <dbReference type="ChEBI" id="CHEBI:29033"/>
        <dbReference type="ChEBI" id="CHEBI:29034"/>
        <dbReference type="ChEBI" id="CHEBI:57783"/>
        <dbReference type="ChEBI" id="CHEBI:58349"/>
        <dbReference type="EC" id="1.16.1.9"/>
    </reaction>
</comment>
<dbReference type="Pfam" id="PF08030">
    <property type="entry name" value="NAD_binding_6"/>
    <property type="match status" value="1"/>
</dbReference>
<dbReference type="GO" id="GO:0006879">
    <property type="term" value="P:intracellular iron ion homeostasis"/>
    <property type="evidence" value="ECO:0007669"/>
    <property type="project" value="TreeGrafter"/>
</dbReference>
<keyword evidence="7" id="KW-0249">Electron transport</keyword>
<feature type="transmembrane region" description="Helical" evidence="14">
    <location>
        <begin position="320"/>
        <end position="341"/>
    </location>
</feature>
<dbReference type="EMBL" id="ML977503">
    <property type="protein sequence ID" value="KAF2130942.1"/>
    <property type="molecule type" value="Genomic_DNA"/>
</dbReference>
<dbReference type="EC" id="1.16.1.9" evidence="3"/>
<evidence type="ECO:0000256" key="5">
    <source>
        <dbReference type="ARBA" id="ARBA00022475"/>
    </source>
</evidence>
<comment type="similarity">
    <text evidence="2">Belongs to the ferric reductase (FRE) family.</text>
</comment>
<dbReference type="InterPro" id="IPR017927">
    <property type="entry name" value="FAD-bd_FR_type"/>
</dbReference>
<dbReference type="InterPro" id="IPR039261">
    <property type="entry name" value="FNR_nucleotide-bd"/>
</dbReference>
<keyword evidence="17" id="KW-1185">Reference proteome</keyword>
<evidence type="ECO:0000256" key="7">
    <source>
        <dbReference type="ARBA" id="ARBA00022982"/>
    </source>
</evidence>
<dbReference type="SUPFAM" id="SSF63380">
    <property type="entry name" value="Riboflavin synthase domain-like"/>
    <property type="match status" value="1"/>
</dbReference>
<organism evidence="16 17">
    <name type="scientific">Dothidotthia symphoricarpi CBS 119687</name>
    <dbReference type="NCBI Taxonomy" id="1392245"/>
    <lineage>
        <taxon>Eukaryota</taxon>
        <taxon>Fungi</taxon>
        <taxon>Dikarya</taxon>
        <taxon>Ascomycota</taxon>
        <taxon>Pezizomycotina</taxon>
        <taxon>Dothideomycetes</taxon>
        <taxon>Pleosporomycetidae</taxon>
        <taxon>Pleosporales</taxon>
        <taxon>Dothidotthiaceae</taxon>
        <taxon>Dothidotthia</taxon>
    </lineage>
</organism>
<evidence type="ECO:0000313" key="16">
    <source>
        <dbReference type="EMBL" id="KAF2130942.1"/>
    </source>
</evidence>
<feature type="transmembrane region" description="Helical" evidence="14">
    <location>
        <begin position="107"/>
        <end position="131"/>
    </location>
</feature>
<evidence type="ECO:0000256" key="10">
    <source>
        <dbReference type="ARBA" id="ARBA00023065"/>
    </source>
</evidence>
<feature type="transmembrane region" description="Helical" evidence="14">
    <location>
        <begin position="176"/>
        <end position="196"/>
    </location>
</feature>
<dbReference type="PANTHER" id="PTHR32361">
    <property type="entry name" value="FERRIC/CUPRIC REDUCTASE TRANSMEMBRANE COMPONENT"/>
    <property type="match status" value="1"/>
</dbReference>
<dbReference type="PANTHER" id="PTHR32361:SF23">
    <property type="entry name" value="FERRIC-CHELATE REDUCTASE"/>
    <property type="match status" value="1"/>
</dbReference>
<dbReference type="RefSeq" id="XP_033525329.1">
    <property type="nucleotide sequence ID" value="XM_033672826.1"/>
</dbReference>
<gene>
    <name evidence="16" type="ORF">P153DRAFT_430222</name>
</gene>
<evidence type="ECO:0000256" key="13">
    <source>
        <dbReference type="SAM" id="MobiDB-lite"/>
    </source>
</evidence>
<dbReference type="GeneID" id="54413258"/>
<keyword evidence="5" id="KW-1003">Cell membrane</keyword>
<feature type="region of interest" description="Disordered" evidence="13">
    <location>
        <begin position="457"/>
        <end position="488"/>
    </location>
</feature>
<dbReference type="SUPFAM" id="SSF52343">
    <property type="entry name" value="Ferredoxin reductase-like, C-terminal NADP-linked domain"/>
    <property type="match status" value="1"/>
</dbReference>
<evidence type="ECO:0000259" key="15">
    <source>
        <dbReference type="PROSITE" id="PS51384"/>
    </source>
</evidence>
<dbReference type="GO" id="GO:0052851">
    <property type="term" value="F:ferric-chelate reductase (NADPH) activity"/>
    <property type="evidence" value="ECO:0007669"/>
    <property type="project" value="UniProtKB-EC"/>
</dbReference>
<reference evidence="16" key="1">
    <citation type="journal article" date="2020" name="Stud. Mycol.">
        <title>101 Dothideomycetes genomes: a test case for predicting lifestyles and emergence of pathogens.</title>
        <authorList>
            <person name="Haridas S."/>
            <person name="Albert R."/>
            <person name="Binder M."/>
            <person name="Bloem J."/>
            <person name="Labutti K."/>
            <person name="Salamov A."/>
            <person name="Andreopoulos B."/>
            <person name="Baker S."/>
            <person name="Barry K."/>
            <person name="Bills G."/>
            <person name="Bluhm B."/>
            <person name="Cannon C."/>
            <person name="Castanera R."/>
            <person name="Culley D."/>
            <person name="Daum C."/>
            <person name="Ezra D."/>
            <person name="Gonzalez J."/>
            <person name="Henrissat B."/>
            <person name="Kuo A."/>
            <person name="Liang C."/>
            <person name="Lipzen A."/>
            <person name="Lutzoni F."/>
            <person name="Magnuson J."/>
            <person name="Mondo S."/>
            <person name="Nolan M."/>
            <person name="Ohm R."/>
            <person name="Pangilinan J."/>
            <person name="Park H.-J."/>
            <person name="Ramirez L."/>
            <person name="Alfaro M."/>
            <person name="Sun H."/>
            <person name="Tritt A."/>
            <person name="Yoshinaga Y."/>
            <person name="Zwiers L.-H."/>
            <person name="Turgeon B."/>
            <person name="Goodwin S."/>
            <person name="Spatafora J."/>
            <person name="Crous P."/>
            <person name="Grigoriev I."/>
        </authorList>
    </citation>
    <scope>NUCLEOTIDE SEQUENCE</scope>
    <source>
        <strain evidence="16">CBS 119687</strain>
    </source>
</reference>
<feature type="transmembrane region" description="Helical" evidence="14">
    <location>
        <begin position="216"/>
        <end position="242"/>
    </location>
</feature>
<dbReference type="Gene3D" id="2.40.30.10">
    <property type="entry name" value="Translation factors"/>
    <property type="match status" value="1"/>
</dbReference>
<keyword evidence="11 14" id="KW-0472">Membrane</keyword>
<dbReference type="AlphaFoldDB" id="A0A6A6AG40"/>
<feature type="domain" description="FAD-binding FR-type" evidence="15">
    <location>
        <begin position="369"/>
        <end position="484"/>
    </location>
</feature>